<evidence type="ECO:0000313" key="2">
    <source>
        <dbReference type="Proteomes" id="UP000554235"/>
    </source>
</evidence>
<proteinExistence type="predicted"/>
<sequence>MDQQQPNLHLVFETPTQSPLILGTEHGHSGLALDERCQYYLKEDLGRSPSLLESLRETFTELRATQNTHWPTFTNEAIHRVYGTPLELRPWSLRDKRGRLNPPPTLPEVPIVKSLCIRPHFLRGITLPSLARLFRESLVALVSFRFEIYTALIFDQEIAFFDDFRHYLIPAFPRTLENFFFNECTRWRSPASRAPVPQVQNDEWSYEATGLYSHVDYGGESSQNYASSENSGNLERRFGLWVLVSIYSAPRSGYDYMEKHSGKNHPGSGCCRSMG</sequence>
<organism evidence="1 2">
    <name type="scientific">Fusarium albosuccineum</name>
    <dbReference type="NCBI Taxonomy" id="1237068"/>
    <lineage>
        <taxon>Eukaryota</taxon>
        <taxon>Fungi</taxon>
        <taxon>Dikarya</taxon>
        <taxon>Ascomycota</taxon>
        <taxon>Pezizomycotina</taxon>
        <taxon>Sordariomycetes</taxon>
        <taxon>Hypocreomycetidae</taxon>
        <taxon>Hypocreales</taxon>
        <taxon>Nectriaceae</taxon>
        <taxon>Fusarium</taxon>
        <taxon>Fusarium decemcellulare species complex</taxon>
    </lineage>
</organism>
<keyword evidence="2" id="KW-1185">Reference proteome</keyword>
<dbReference type="AlphaFoldDB" id="A0A8H4P6E4"/>
<dbReference type="Proteomes" id="UP000554235">
    <property type="component" value="Unassembled WGS sequence"/>
</dbReference>
<gene>
    <name evidence="1" type="ORF">FALBO_14187</name>
</gene>
<dbReference type="EMBL" id="JAADYS010002267">
    <property type="protein sequence ID" value="KAF4459063.1"/>
    <property type="molecule type" value="Genomic_DNA"/>
</dbReference>
<dbReference type="OrthoDB" id="4802432at2759"/>
<accession>A0A8H4P6E4</accession>
<evidence type="ECO:0000313" key="1">
    <source>
        <dbReference type="EMBL" id="KAF4459063.1"/>
    </source>
</evidence>
<reference evidence="1 2" key="1">
    <citation type="submission" date="2020-01" db="EMBL/GenBank/DDBJ databases">
        <title>Identification and distribution of gene clusters putatively required for synthesis of sphingolipid metabolism inhibitors in phylogenetically diverse species of the filamentous fungus Fusarium.</title>
        <authorList>
            <person name="Kim H.-S."/>
            <person name="Busman M."/>
            <person name="Brown D.W."/>
            <person name="Divon H."/>
            <person name="Uhlig S."/>
            <person name="Proctor R.H."/>
        </authorList>
    </citation>
    <scope>NUCLEOTIDE SEQUENCE [LARGE SCALE GENOMIC DNA]</scope>
    <source>
        <strain evidence="1 2">NRRL 20459</strain>
    </source>
</reference>
<name>A0A8H4P6E4_9HYPO</name>
<protein>
    <submittedName>
        <fullName evidence="1">Uncharacterized protein</fullName>
    </submittedName>
</protein>
<comment type="caution">
    <text evidence="1">The sequence shown here is derived from an EMBL/GenBank/DDBJ whole genome shotgun (WGS) entry which is preliminary data.</text>
</comment>